<keyword evidence="1" id="KW-0812">Transmembrane</keyword>
<dbReference type="PANTHER" id="PTHR13906">
    <property type="entry name" value="PORCUPINE"/>
    <property type="match status" value="1"/>
</dbReference>
<keyword evidence="3" id="KW-1185">Reference proteome</keyword>
<evidence type="ECO:0000313" key="3">
    <source>
        <dbReference type="Proteomes" id="UP000277928"/>
    </source>
</evidence>
<dbReference type="GO" id="GO:0016020">
    <property type="term" value="C:membrane"/>
    <property type="evidence" value="ECO:0007669"/>
    <property type="project" value="TreeGrafter"/>
</dbReference>
<sequence length="149" mass="16688">MPGIHTFYPGSILLQPVANSIGVGIDKINLVVCQVISLMLAYLHNSIFSATKVSRSTRIAFPAICGLIFCYFCYGNAMKHLVLLVGLSYAIMHSSPPEIVHKCVFLFSMGYLVFIHWYRWYILTMASVDITGPMMASFLLIFLLFSTVH</sequence>
<dbReference type="GO" id="GO:0016746">
    <property type="term" value="F:acyltransferase activity"/>
    <property type="evidence" value="ECO:0007669"/>
    <property type="project" value="TreeGrafter"/>
</dbReference>
<proteinExistence type="predicted"/>
<feature type="transmembrane region" description="Helical" evidence="1">
    <location>
        <begin position="59"/>
        <end position="79"/>
    </location>
</feature>
<accession>A0A3P7M7H2</accession>
<organism evidence="2 3">
    <name type="scientific">Litomosoides sigmodontis</name>
    <name type="common">Filarial nematode worm</name>
    <dbReference type="NCBI Taxonomy" id="42156"/>
    <lineage>
        <taxon>Eukaryota</taxon>
        <taxon>Metazoa</taxon>
        <taxon>Ecdysozoa</taxon>
        <taxon>Nematoda</taxon>
        <taxon>Chromadorea</taxon>
        <taxon>Rhabditida</taxon>
        <taxon>Spirurina</taxon>
        <taxon>Spiruromorpha</taxon>
        <taxon>Filarioidea</taxon>
        <taxon>Onchocercidae</taxon>
        <taxon>Litomosoides</taxon>
    </lineage>
</organism>
<protein>
    <submittedName>
        <fullName evidence="2">Uncharacterized protein</fullName>
    </submittedName>
</protein>
<dbReference type="Proteomes" id="UP000277928">
    <property type="component" value="Unassembled WGS sequence"/>
</dbReference>
<dbReference type="OrthoDB" id="286734at2759"/>
<dbReference type="GO" id="GO:0030258">
    <property type="term" value="P:lipid modification"/>
    <property type="evidence" value="ECO:0007669"/>
    <property type="project" value="TreeGrafter"/>
</dbReference>
<feature type="transmembrane region" description="Helical" evidence="1">
    <location>
        <begin position="99"/>
        <end position="118"/>
    </location>
</feature>
<keyword evidence="1" id="KW-0472">Membrane</keyword>
<keyword evidence="1" id="KW-1133">Transmembrane helix</keyword>
<dbReference type="EMBL" id="UYRX01001912">
    <property type="protein sequence ID" value="VDM92381.1"/>
    <property type="molecule type" value="Genomic_DNA"/>
</dbReference>
<evidence type="ECO:0000256" key="1">
    <source>
        <dbReference type="SAM" id="Phobius"/>
    </source>
</evidence>
<reference evidence="2 3" key="1">
    <citation type="submission" date="2018-08" db="EMBL/GenBank/DDBJ databases">
        <authorList>
            <person name="Laetsch R D."/>
            <person name="Stevens L."/>
            <person name="Kumar S."/>
            <person name="Blaxter L. M."/>
        </authorList>
    </citation>
    <scope>NUCLEOTIDE SEQUENCE [LARGE SCALE GENOMIC DNA]</scope>
</reference>
<dbReference type="OMA" id="MGYLVFI"/>
<dbReference type="InterPro" id="IPR049941">
    <property type="entry name" value="LPLAT_7/PORCN-like"/>
</dbReference>
<dbReference type="PANTHER" id="PTHR13906:SF4">
    <property type="entry name" value="LYSOPHOSPHOLIPID ACYLTRANSFERASE 6"/>
    <property type="match status" value="1"/>
</dbReference>
<dbReference type="AlphaFoldDB" id="A0A3P7M7H2"/>
<feature type="transmembrane region" description="Helical" evidence="1">
    <location>
        <begin position="130"/>
        <end position="148"/>
    </location>
</feature>
<name>A0A3P7M7H2_LITSI</name>
<gene>
    <name evidence="2" type="ORF">NLS_LOCUS9766</name>
</gene>
<evidence type="ECO:0000313" key="2">
    <source>
        <dbReference type="EMBL" id="VDM92381.1"/>
    </source>
</evidence>
<feature type="transmembrane region" description="Helical" evidence="1">
    <location>
        <begin position="28"/>
        <end position="47"/>
    </location>
</feature>
<dbReference type="STRING" id="42156.A0A3P7M7H2"/>